<gene>
    <name evidence="1" type="ORF">C1I91_02870</name>
</gene>
<accession>A0A3R5UDD8</accession>
<dbReference type="RefSeq" id="WP_128211144.1">
    <property type="nucleotide sequence ID" value="NZ_CP025746.1"/>
</dbReference>
<evidence type="ECO:0000313" key="2">
    <source>
        <dbReference type="Proteomes" id="UP000286268"/>
    </source>
</evidence>
<keyword evidence="2" id="KW-1185">Reference proteome</keyword>
<protein>
    <recommendedName>
        <fullName evidence="3">DUF3006 domain-containing protein</fullName>
    </recommendedName>
</protein>
<reference evidence="1 2" key="1">
    <citation type="submission" date="2018-01" db="EMBL/GenBank/DDBJ databases">
        <title>Genome Sequencing and Assembly of Anaerobacter polyendosporus strain CT4.</title>
        <authorList>
            <person name="Tachaapaikoon C."/>
            <person name="Sutheeworapong S."/>
            <person name="Jenjaroenpun P."/>
            <person name="Wongsurawat T."/>
            <person name="Nookeaw I."/>
            <person name="Cheawchanlertfa P."/>
            <person name="Kosugi A."/>
            <person name="Cheevadhanarak S."/>
            <person name="Ratanakhanokchai K."/>
        </authorList>
    </citation>
    <scope>NUCLEOTIDE SEQUENCE [LARGE SCALE GENOMIC DNA]</scope>
    <source>
        <strain evidence="1 2">CT4</strain>
    </source>
</reference>
<name>A0A3R5UDD8_9CLOT</name>
<dbReference type="KEGG" id="cmah:C1I91_02870"/>
<organism evidence="1 2">
    <name type="scientific">Clostridium manihotivorum</name>
    <dbReference type="NCBI Taxonomy" id="2320868"/>
    <lineage>
        <taxon>Bacteria</taxon>
        <taxon>Bacillati</taxon>
        <taxon>Bacillota</taxon>
        <taxon>Clostridia</taxon>
        <taxon>Eubacteriales</taxon>
        <taxon>Clostridiaceae</taxon>
        <taxon>Clostridium</taxon>
    </lineage>
</organism>
<proteinExistence type="predicted"/>
<evidence type="ECO:0000313" key="1">
    <source>
        <dbReference type="EMBL" id="QAA30693.1"/>
    </source>
</evidence>
<dbReference type="OrthoDB" id="1913811at2"/>
<dbReference type="AlphaFoldDB" id="A0A3R5UDD8"/>
<dbReference type="Proteomes" id="UP000286268">
    <property type="component" value="Chromosome"/>
</dbReference>
<dbReference type="EMBL" id="CP025746">
    <property type="protein sequence ID" value="QAA30693.1"/>
    <property type="molecule type" value="Genomic_DNA"/>
</dbReference>
<sequence>MKGKVLDMNKTDAFISLEDGTTIDLSVSRLSQNVKVGDTIDVPISIRNSIDNSSFSHDKATSDKLIDFF</sequence>
<evidence type="ECO:0008006" key="3">
    <source>
        <dbReference type="Google" id="ProtNLM"/>
    </source>
</evidence>
<dbReference type="CDD" id="cd00164">
    <property type="entry name" value="S1_like"/>
    <property type="match status" value="1"/>
</dbReference>